<protein>
    <recommendedName>
        <fullName evidence="2">F-box domain-containing protein</fullName>
    </recommendedName>
</protein>
<dbReference type="Proteomes" id="UP000076502">
    <property type="component" value="Unassembled WGS sequence"/>
</dbReference>
<evidence type="ECO:0000259" key="2">
    <source>
        <dbReference type="Pfam" id="PF12937"/>
    </source>
</evidence>
<dbReference type="Pfam" id="PF12937">
    <property type="entry name" value="F-box-like"/>
    <property type="match status" value="1"/>
</dbReference>
<feature type="domain" description="F-box" evidence="2">
    <location>
        <begin position="300"/>
        <end position="330"/>
    </location>
</feature>
<dbReference type="GO" id="GO:0045835">
    <property type="term" value="P:negative regulation of meiotic nuclear division"/>
    <property type="evidence" value="ECO:0007669"/>
    <property type="project" value="InterPro"/>
</dbReference>
<accession>A0A154P2H3</accession>
<keyword evidence="4" id="KW-1185">Reference proteome</keyword>
<organism evidence="3 4">
    <name type="scientific">Dufourea novaeangliae</name>
    <name type="common">Sweat bee</name>
    <dbReference type="NCBI Taxonomy" id="178035"/>
    <lineage>
        <taxon>Eukaryota</taxon>
        <taxon>Metazoa</taxon>
        <taxon>Ecdysozoa</taxon>
        <taxon>Arthropoda</taxon>
        <taxon>Hexapoda</taxon>
        <taxon>Insecta</taxon>
        <taxon>Pterygota</taxon>
        <taxon>Neoptera</taxon>
        <taxon>Endopterygota</taxon>
        <taxon>Hymenoptera</taxon>
        <taxon>Apocrita</taxon>
        <taxon>Aculeata</taxon>
        <taxon>Apoidea</taxon>
        <taxon>Anthophila</taxon>
        <taxon>Halictidae</taxon>
        <taxon>Rophitinae</taxon>
        <taxon>Dufourea</taxon>
    </lineage>
</organism>
<dbReference type="Gene3D" id="1.20.1280.50">
    <property type="match status" value="1"/>
</dbReference>
<dbReference type="InterPro" id="IPR047147">
    <property type="entry name" value="FBX5_43"/>
</dbReference>
<evidence type="ECO:0000256" key="1">
    <source>
        <dbReference type="SAM" id="MobiDB-lite"/>
    </source>
</evidence>
<dbReference type="InterPro" id="IPR001810">
    <property type="entry name" value="F-box_dom"/>
</dbReference>
<proteinExistence type="predicted"/>
<dbReference type="InterPro" id="IPR036047">
    <property type="entry name" value="F-box-like_dom_sf"/>
</dbReference>
<dbReference type="EMBL" id="KQ434791">
    <property type="protein sequence ID" value="KZC05418.1"/>
    <property type="molecule type" value="Genomic_DNA"/>
</dbReference>
<dbReference type="GO" id="GO:0007088">
    <property type="term" value="P:regulation of mitotic nuclear division"/>
    <property type="evidence" value="ECO:0007669"/>
    <property type="project" value="InterPro"/>
</dbReference>
<dbReference type="OrthoDB" id="9984940at2759"/>
<dbReference type="PANTHER" id="PTHR15493">
    <property type="entry name" value="F-BOX ONLY PROTEIN 5 AND 43"/>
    <property type="match status" value="1"/>
</dbReference>
<dbReference type="CDD" id="cd22086">
    <property type="entry name" value="F-box_EMI"/>
    <property type="match status" value="1"/>
</dbReference>
<evidence type="ECO:0000313" key="3">
    <source>
        <dbReference type="EMBL" id="KZC05418.1"/>
    </source>
</evidence>
<reference evidence="3 4" key="1">
    <citation type="submission" date="2015-07" db="EMBL/GenBank/DDBJ databases">
        <title>The genome of Dufourea novaeangliae.</title>
        <authorList>
            <person name="Pan H."/>
            <person name="Kapheim K."/>
        </authorList>
    </citation>
    <scope>NUCLEOTIDE SEQUENCE [LARGE SCALE GENOMIC DNA]</scope>
    <source>
        <strain evidence="3">0120121106</strain>
        <tissue evidence="3">Whole body</tissue>
    </source>
</reference>
<sequence length="414" mass="46275">MEMDSMKSINIGETPHSTINSSSRSSHDSVDSGYFTLTPHSGAYTPILAGCRSRVSCISSKRHHRIRLDPLQSERAQRHRSKLNHLLNASESDYLISESSRRENVTEDQSSLSDNHQSLSFEHSSAELINQSTGCGEFDVNFRGRTRRTWRTTVPITPASTRLQLLSPPPSPAVPSSSFVASEPIEEDVEMKLVIVSQSTPQIQISPRHKTPPPPVPRVVISPACRRGSPAISSVENQKLNQLSITDLAVIAEIKPKRLDFSHSALSAVLRRTRATPDYTGRETVDILSLLGDKSNHWRIVSKILSHLAPQDLCSVSMVSKTWRRICVSDSRANTRRLTHIILRQNAKENLKLIKKSKMEGDIQSSPKSRYARKGYLLEVQNLLHVQKNQRPPNSPPVSPSKVKFHSFVKVSKI</sequence>
<evidence type="ECO:0000313" key="4">
    <source>
        <dbReference type="Proteomes" id="UP000076502"/>
    </source>
</evidence>
<dbReference type="PANTHER" id="PTHR15493:SF9">
    <property type="entry name" value="GH14043P"/>
    <property type="match status" value="1"/>
</dbReference>
<dbReference type="GO" id="GO:0005634">
    <property type="term" value="C:nucleus"/>
    <property type="evidence" value="ECO:0007669"/>
    <property type="project" value="TreeGrafter"/>
</dbReference>
<feature type="compositionally biased region" description="Polar residues" evidence="1">
    <location>
        <begin position="107"/>
        <end position="116"/>
    </location>
</feature>
<dbReference type="STRING" id="178035.A0A154P2H3"/>
<dbReference type="SUPFAM" id="SSF81383">
    <property type="entry name" value="F-box domain"/>
    <property type="match status" value="1"/>
</dbReference>
<name>A0A154P2H3_DUFNO</name>
<feature type="region of interest" description="Disordered" evidence="1">
    <location>
        <begin position="94"/>
        <end position="116"/>
    </location>
</feature>
<feature type="region of interest" description="Disordered" evidence="1">
    <location>
        <begin position="1"/>
        <end position="30"/>
    </location>
</feature>
<dbReference type="AlphaFoldDB" id="A0A154P2H3"/>
<gene>
    <name evidence="3" type="ORF">WN55_05448</name>
</gene>